<feature type="transmembrane region" description="Helical" evidence="1">
    <location>
        <begin position="71"/>
        <end position="89"/>
    </location>
</feature>
<keyword evidence="1" id="KW-0812">Transmembrane</keyword>
<accession>A0A0J5CZ76</accession>
<evidence type="ECO:0000313" key="3">
    <source>
        <dbReference type="Proteomes" id="UP000050489"/>
    </source>
</evidence>
<sequence length="160" mass="18242">MKPDALSLPPSLKKLKVIYGWYIYVIYILLVFNIYMAVYNVCVRHPLEAPLLSLFHSLFLALMLQQVLKKNVVFAWILLSYFILMRLYYANVLHVEFTLVSRGLVLLILTLLLTGAVAVGQLATPPQRHDWLARLGWRQWGALTALAAILTPLITTDYLG</sequence>
<gene>
    <name evidence="2" type="ORF">AN695_0215770</name>
</gene>
<feature type="transmembrane region" description="Helical" evidence="1">
    <location>
        <begin position="47"/>
        <end position="64"/>
    </location>
</feature>
<evidence type="ECO:0000313" key="2">
    <source>
        <dbReference type="EMBL" id="OCO84622.1"/>
    </source>
</evidence>
<dbReference type="EMBL" id="LJEX02000095">
    <property type="protein sequence ID" value="OCO84622.1"/>
    <property type="molecule type" value="Genomic_DNA"/>
</dbReference>
<dbReference type="Proteomes" id="UP000050489">
    <property type="component" value="Unassembled WGS sequence"/>
</dbReference>
<reference evidence="3" key="1">
    <citation type="submission" date="2016-04" db="EMBL/GenBank/DDBJ databases">
        <authorList>
            <person name="Osei Sekyere J."/>
            <person name="Sivertsen A."/>
            <person name="Pedersen A.T."/>
            <person name="Sundsfjord A."/>
        </authorList>
    </citation>
    <scope>NUCLEOTIDE SEQUENCE [LARGE SCALE GENOMIC DNA]</scope>
    <source>
        <strain evidence="3">945174350</strain>
    </source>
</reference>
<feature type="transmembrane region" description="Helical" evidence="1">
    <location>
        <begin position="21"/>
        <end position="41"/>
    </location>
</feature>
<dbReference type="AlphaFoldDB" id="A0A0J5CZ76"/>
<comment type="caution">
    <text evidence="2">The sequence shown here is derived from an EMBL/GenBank/DDBJ whole genome shotgun (WGS) entry which is preliminary data.</text>
</comment>
<name>A0A0J5CZ76_SERMA</name>
<dbReference type="RefSeq" id="WP_038877190.1">
    <property type="nucleotide sequence ID" value="NZ_CABMHU010000127.1"/>
</dbReference>
<feature type="transmembrane region" description="Helical" evidence="1">
    <location>
        <begin position="101"/>
        <end position="123"/>
    </location>
</feature>
<organism evidence="2 3">
    <name type="scientific">Serratia marcescens</name>
    <dbReference type="NCBI Taxonomy" id="615"/>
    <lineage>
        <taxon>Bacteria</taxon>
        <taxon>Pseudomonadati</taxon>
        <taxon>Pseudomonadota</taxon>
        <taxon>Gammaproteobacteria</taxon>
        <taxon>Enterobacterales</taxon>
        <taxon>Yersiniaceae</taxon>
        <taxon>Serratia</taxon>
    </lineage>
</organism>
<proteinExistence type="predicted"/>
<feature type="transmembrane region" description="Helical" evidence="1">
    <location>
        <begin position="135"/>
        <end position="154"/>
    </location>
</feature>
<protein>
    <submittedName>
        <fullName evidence="2">Uncharacterized protein</fullName>
    </submittedName>
</protein>
<keyword evidence="1" id="KW-1133">Transmembrane helix</keyword>
<keyword evidence="1" id="KW-0472">Membrane</keyword>
<evidence type="ECO:0000256" key="1">
    <source>
        <dbReference type="SAM" id="Phobius"/>
    </source>
</evidence>